<keyword evidence="2" id="KW-0695">RNA-directed DNA polymerase</keyword>
<dbReference type="PANTHER" id="PTHR33710">
    <property type="entry name" value="BNAC02G09200D PROTEIN"/>
    <property type="match status" value="1"/>
</dbReference>
<dbReference type="PANTHER" id="PTHR33710:SF77">
    <property type="entry name" value="DNASE I-LIKE SUPERFAMILY PROTEIN"/>
    <property type="match status" value="1"/>
</dbReference>
<gene>
    <name evidence="2" type="ORF">Tco_1006438</name>
</gene>
<protein>
    <submittedName>
        <fullName evidence="2">RNA-directed DNA polymerase, eukaryota, reverse transcriptase zinc-binding domain protein</fullName>
    </submittedName>
</protein>
<name>A0ABQ5FHX6_9ASTR</name>
<dbReference type="InterPro" id="IPR036691">
    <property type="entry name" value="Endo/exonu/phosph_ase_sf"/>
</dbReference>
<keyword evidence="3" id="KW-1185">Reference proteome</keyword>
<organism evidence="2 3">
    <name type="scientific">Tanacetum coccineum</name>
    <dbReference type="NCBI Taxonomy" id="301880"/>
    <lineage>
        <taxon>Eukaryota</taxon>
        <taxon>Viridiplantae</taxon>
        <taxon>Streptophyta</taxon>
        <taxon>Embryophyta</taxon>
        <taxon>Tracheophyta</taxon>
        <taxon>Spermatophyta</taxon>
        <taxon>Magnoliopsida</taxon>
        <taxon>eudicotyledons</taxon>
        <taxon>Gunneridae</taxon>
        <taxon>Pentapetalae</taxon>
        <taxon>asterids</taxon>
        <taxon>campanulids</taxon>
        <taxon>Asterales</taxon>
        <taxon>Asteraceae</taxon>
        <taxon>Asteroideae</taxon>
        <taxon>Anthemideae</taxon>
        <taxon>Anthemidinae</taxon>
        <taxon>Tanacetum</taxon>
    </lineage>
</organism>
<evidence type="ECO:0000313" key="2">
    <source>
        <dbReference type="EMBL" id="GJT62905.1"/>
    </source>
</evidence>
<sequence length="321" mass="36743">MLDYFKAKWDEMQGNKVNWDVAKGIEEDVLEDAHGTAKIMTDDMVEGLVDKNEVVMLIKEERLDVSPVLESHLKAKKLHKITNGHSWVVKGDINVTLKCINDIEVTDLCSSGMFFTWSKNPKSVIPGVMKTLDRIMVNEELLSKFNNTHVVFLPYLTFDHSSGMIVFPNKEVRRKKSFKFMNYISDKPEFIQVVTNGWNKEVTNEEIKEAMFSIGDNRAPGLDGFTSNVFKKDWNIIGVRCAKGLRQGDPISPYLFTLVMEVFTLMMKRKVKEHPKFKFHKGCKGIRLTHLCFANDLLVLCNGDVHFVNVLKEALDEFSKA</sequence>
<keyword evidence="2" id="KW-0808">Transferase</keyword>
<dbReference type="SUPFAM" id="SSF56219">
    <property type="entry name" value="DNase I-like"/>
    <property type="match status" value="1"/>
</dbReference>
<keyword evidence="2" id="KW-0548">Nucleotidyltransferase</keyword>
<reference evidence="2" key="2">
    <citation type="submission" date="2022-01" db="EMBL/GenBank/DDBJ databases">
        <authorList>
            <person name="Yamashiro T."/>
            <person name="Shiraishi A."/>
            <person name="Satake H."/>
            <person name="Nakayama K."/>
        </authorList>
    </citation>
    <scope>NUCLEOTIDE SEQUENCE</scope>
</reference>
<dbReference type="EMBL" id="BQNB010017415">
    <property type="protein sequence ID" value="GJT62905.1"/>
    <property type="molecule type" value="Genomic_DNA"/>
</dbReference>
<dbReference type="Pfam" id="PF00078">
    <property type="entry name" value="RVT_1"/>
    <property type="match status" value="1"/>
</dbReference>
<feature type="domain" description="Reverse transcriptase" evidence="1">
    <location>
        <begin position="235"/>
        <end position="318"/>
    </location>
</feature>
<reference evidence="2" key="1">
    <citation type="journal article" date="2022" name="Int. J. Mol. Sci.">
        <title>Draft Genome of Tanacetum Coccineum: Genomic Comparison of Closely Related Tanacetum-Family Plants.</title>
        <authorList>
            <person name="Yamashiro T."/>
            <person name="Shiraishi A."/>
            <person name="Nakayama K."/>
            <person name="Satake H."/>
        </authorList>
    </citation>
    <scope>NUCLEOTIDE SEQUENCE</scope>
</reference>
<comment type="caution">
    <text evidence="2">The sequence shown here is derived from an EMBL/GenBank/DDBJ whole genome shotgun (WGS) entry which is preliminary data.</text>
</comment>
<accession>A0ABQ5FHX6</accession>
<dbReference type="Proteomes" id="UP001151760">
    <property type="component" value="Unassembled WGS sequence"/>
</dbReference>
<dbReference type="InterPro" id="IPR000477">
    <property type="entry name" value="RT_dom"/>
</dbReference>
<evidence type="ECO:0000259" key="1">
    <source>
        <dbReference type="Pfam" id="PF00078"/>
    </source>
</evidence>
<evidence type="ECO:0000313" key="3">
    <source>
        <dbReference type="Proteomes" id="UP001151760"/>
    </source>
</evidence>
<proteinExistence type="predicted"/>
<dbReference type="GO" id="GO:0003964">
    <property type="term" value="F:RNA-directed DNA polymerase activity"/>
    <property type="evidence" value="ECO:0007669"/>
    <property type="project" value="UniProtKB-KW"/>
</dbReference>